<gene>
    <name evidence="1" type="ORF">CEXT_370141</name>
</gene>
<dbReference type="Proteomes" id="UP001054945">
    <property type="component" value="Unassembled WGS sequence"/>
</dbReference>
<protein>
    <submittedName>
        <fullName evidence="1">Uncharacterized protein</fullName>
    </submittedName>
</protein>
<evidence type="ECO:0000313" key="1">
    <source>
        <dbReference type="EMBL" id="GIX82828.1"/>
    </source>
</evidence>
<reference evidence="1 2" key="1">
    <citation type="submission" date="2021-06" db="EMBL/GenBank/DDBJ databases">
        <title>Caerostris extrusa draft genome.</title>
        <authorList>
            <person name="Kono N."/>
            <person name="Arakawa K."/>
        </authorList>
    </citation>
    <scope>NUCLEOTIDE SEQUENCE [LARGE SCALE GENOMIC DNA]</scope>
</reference>
<organism evidence="1 2">
    <name type="scientific">Caerostris extrusa</name>
    <name type="common">Bark spider</name>
    <name type="synonym">Caerostris bankana</name>
    <dbReference type="NCBI Taxonomy" id="172846"/>
    <lineage>
        <taxon>Eukaryota</taxon>
        <taxon>Metazoa</taxon>
        <taxon>Ecdysozoa</taxon>
        <taxon>Arthropoda</taxon>
        <taxon>Chelicerata</taxon>
        <taxon>Arachnida</taxon>
        <taxon>Araneae</taxon>
        <taxon>Araneomorphae</taxon>
        <taxon>Entelegynae</taxon>
        <taxon>Araneoidea</taxon>
        <taxon>Araneidae</taxon>
        <taxon>Caerostris</taxon>
    </lineage>
</organism>
<comment type="caution">
    <text evidence="1">The sequence shown here is derived from an EMBL/GenBank/DDBJ whole genome shotgun (WGS) entry which is preliminary data.</text>
</comment>
<proteinExistence type="predicted"/>
<accession>A0AAV4NDV3</accession>
<evidence type="ECO:0000313" key="2">
    <source>
        <dbReference type="Proteomes" id="UP001054945"/>
    </source>
</evidence>
<name>A0AAV4NDV3_CAEEX</name>
<keyword evidence="2" id="KW-1185">Reference proteome</keyword>
<dbReference type="AlphaFoldDB" id="A0AAV4NDV3"/>
<sequence length="173" mass="19733">MFNNQHRLVFILLAGSNGIHHKSPLSIFEYLVTLRFKSEEKLCFLQAIFKGNVLVFVSHVQKNAHVAKIDDIEVCWQSCRFKRVLLQRGQQTLSGCHCQQDAFLWQKVSEEDCPLSSSLTDKEKAKRSFAPLSAHITILLAVQDHVILNLPHSPPPISFLFALIIVHDPSTFW</sequence>
<dbReference type="EMBL" id="BPLR01003270">
    <property type="protein sequence ID" value="GIX82828.1"/>
    <property type="molecule type" value="Genomic_DNA"/>
</dbReference>